<keyword evidence="9" id="KW-1185">Reference proteome</keyword>
<evidence type="ECO:0000313" key="8">
    <source>
        <dbReference type="EMBL" id="MDU0338791.1"/>
    </source>
</evidence>
<name>A0ABU3S1Y3_9HYPH</name>
<dbReference type="InterPro" id="IPR014721">
    <property type="entry name" value="Ribsml_uS5_D2-typ_fold_subgr"/>
</dbReference>
<dbReference type="Proteomes" id="UP001254257">
    <property type="component" value="Unassembled WGS sequence"/>
</dbReference>
<dbReference type="SUPFAM" id="SSF50447">
    <property type="entry name" value="Translation proteins"/>
    <property type="match status" value="1"/>
</dbReference>
<feature type="domain" description="Tr-type G" evidence="7">
    <location>
        <begin position="17"/>
        <end position="289"/>
    </location>
</feature>
<protein>
    <recommendedName>
        <fullName evidence="1">Elongation factor G</fullName>
    </recommendedName>
</protein>
<dbReference type="InterPro" id="IPR047872">
    <property type="entry name" value="EFG_IV"/>
</dbReference>
<dbReference type="Pfam" id="PF14492">
    <property type="entry name" value="EFG_III"/>
    <property type="match status" value="1"/>
</dbReference>
<dbReference type="PANTHER" id="PTHR43261">
    <property type="entry name" value="TRANSLATION ELONGATION FACTOR G-RELATED"/>
    <property type="match status" value="1"/>
</dbReference>
<dbReference type="Gene3D" id="3.30.70.240">
    <property type="match status" value="1"/>
</dbReference>
<keyword evidence="3 8" id="KW-0251">Elongation factor</keyword>
<evidence type="ECO:0000256" key="3">
    <source>
        <dbReference type="ARBA" id="ARBA00022768"/>
    </source>
</evidence>
<accession>A0ABU3S1Y3</accession>
<dbReference type="Gene3D" id="2.40.30.10">
    <property type="entry name" value="Translation factors"/>
    <property type="match status" value="1"/>
</dbReference>
<dbReference type="GO" id="GO:0003746">
    <property type="term" value="F:translation elongation factor activity"/>
    <property type="evidence" value="ECO:0007669"/>
    <property type="project" value="UniProtKB-KW"/>
</dbReference>
<comment type="caution">
    <text evidence="8">The sequence shown here is derived from an EMBL/GenBank/DDBJ whole genome shotgun (WGS) entry which is preliminary data.</text>
</comment>
<evidence type="ECO:0000313" key="9">
    <source>
        <dbReference type="Proteomes" id="UP001254257"/>
    </source>
</evidence>
<dbReference type="NCBIfam" id="TIGR00231">
    <property type="entry name" value="small_GTP"/>
    <property type="match status" value="1"/>
</dbReference>
<dbReference type="InterPro" id="IPR027417">
    <property type="entry name" value="P-loop_NTPase"/>
</dbReference>
<dbReference type="InterPro" id="IPR009000">
    <property type="entry name" value="Transl_B-barrel_sf"/>
</dbReference>
<evidence type="ECO:0000259" key="7">
    <source>
        <dbReference type="PROSITE" id="PS51722"/>
    </source>
</evidence>
<dbReference type="SMART" id="SM00838">
    <property type="entry name" value="EFG_C"/>
    <property type="match status" value="1"/>
</dbReference>
<dbReference type="EMBL" id="JAWDID010000003">
    <property type="protein sequence ID" value="MDU0338791.1"/>
    <property type="molecule type" value="Genomic_DNA"/>
</dbReference>
<organism evidence="8 9">
    <name type="scientific">Bosea rubneri</name>
    <dbReference type="NCBI Taxonomy" id="3075434"/>
    <lineage>
        <taxon>Bacteria</taxon>
        <taxon>Pseudomonadati</taxon>
        <taxon>Pseudomonadota</taxon>
        <taxon>Alphaproteobacteria</taxon>
        <taxon>Hyphomicrobiales</taxon>
        <taxon>Boseaceae</taxon>
        <taxon>Bosea</taxon>
    </lineage>
</organism>
<dbReference type="SUPFAM" id="SSF54211">
    <property type="entry name" value="Ribosomal protein S5 domain 2-like"/>
    <property type="match status" value="1"/>
</dbReference>
<dbReference type="InterPro" id="IPR000795">
    <property type="entry name" value="T_Tr_GTP-bd_dom"/>
</dbReference>
<dbReference type="InterPro" id="IPR035647">
    <property type="entry name" value="EFG_III/V"/>
</dbReference>
<dbReference type="CDD" id="cd04170">
    <property type="entry name" value="EF-G_bact"/>
    <property type="match status" value="1"/>
</dbReference>
<dbReference type="InterPro" id="IPR020568">
    <property type="entry name" value="Ribosomal_Su5_D2-typ_SF"/>
</dbReference>
<proteinExistence type="predicted"/>
<dbReference type="Pfam" id="PF00009">
    <property type="entry name" value="GTP_EFTU"/>
    <property type="match status" value="1"/>
</dbReference>
<dbReference type="SUPFAM" id="SSF54980">
    <property type="entry name" value="EF-G C-terminal domain-like"/>
    <property type="match status" value="2"/>
</dbReference>
<evidence type="ECO:0000256" key="5">
    <source>
        <dbReference type="ARBA" id="ARBA00023134"/>
    </source>
</evidence>
<dbReference type="SMART" id="SM00889">
    <property type="entry name" value="EFG_IV"/>
    <property type="match status" value="1"/>
</dbReference>
<dbReference type="PROSITE" id="PS51722">
    <property type="entry name" value="G_TR_2"/>
    <property type="match status" value="1"/>
</dbReference>
<dbReference type="InterPro" id="IPR000640">
    <property type="entry name" value="EFG_V-like"/>
</dbReference>
<keyword evidence="5" id="KW-0342">GTP-binding</keyword>
<dbReference type="Gene3D" id="3.30.230.10">
    <property type="match status" value="1"/>
</dbReference>
<dbReference type="InterPro" id="IPR005225">
    <property type="entry name" value="Small_GTP-bd"/>
</dbReference>
<dbReference type="CDD" id="cd03713">
    <property type="entry name" value="EFG_mtEFG_C"/>
    <property type="match status" value="1"/>
</dbReference>
<dbReference type="Gene3D" id="3.40.50.300">
    <property type="entry name" value="P-loop containing nucleotide triphosphate hydrolases"/>
    <property type="match status" value="1"/>
</dbReference>
<dbReference type="SUPFAM" id="SSF52540">
    <property type="entry name" value="P-loop containing nucleoside triphosphate hydrolases"/>
    <property type="match status" value="1"/>
</dbReference>
<evidence type="ECO:0000256" key="2">
    <source>
        <dbReference type="ARBA" id="ARBA00022741"/>
    </source>
</evidence>
<keyword evidence="4" id="KW-0648">Protein biosynthesis</keyword>
<evidence type="ECO:0000256" key="1">
    <source>
        <dbReference type="ARBA" id="ARBA00017872"/>
    </source>
</evidence>
<evidence type="ECO:0000256" key="4">
    <source>
        <dbReference type="ARBA" id="ARBA00022917"/>
    </source>
</evidence>
<comment type="function">
    <text evidence="6">Catalyzes the GTP-dependent ribosomal translocation step during translation elongation. During this step, the ribosome changes from the pre-translocational (PRE) to the post-translocational (POST) state as the newly formed A-site-bound peptidyl-tRNA and P-site-bound deacylated tRNA move to the P and E sites, respectively. Catalyzes the coordinated movement of the two tRNA molecules, the mRNA and conformational changes in the ribosome.</text>
</comment>
<dbReference type="NCBIfam" id="NF009379">
    <property type="entry name" value="PRK12740.1-3"/>
    <property type="match status" value="1"/>
</dbReference>
<keyword evidence="2" id="KW-0547">Nucleotide-binding</keyword>
<dbReference type="InterPro" id="IPR041095">
    <property type="entry name" value="EFG_II"/>
</dbReference>
<dbReference type="InterPro" id="IPR035649">
    <property type="entry name" value="EFG_V"/>
</dbReference>
<reference evidence="8 9" key="1">
    <citation type="submission" date="2023-09" db="EMBL/GenBank/DDBJ databases">
        <title>Whole genome shotgun sequencing (WGS) of Bosea sp. ZW T0_25, isolated from stored onions (Allium cepa).</title>
        <authorList>
            <person name="Stoll D.A."/>
            <person name="Huch M."/>
        </authorList>
    </citation>
    <scope>NUCLEOTIDE SEQUENCE [LARGE SCALE GENOMIC DNA]</scope>
    <source>
        <strain evidence="8 9">ZW T0_25</strain>
    </source>
</reference>
<dbReference type="Pfam" id="PF03764">
    <property type="entry name" value="EFG_IV"/>
    <property type="match status" value="1"/>
</dbReference>
<dbReference type="CDD" id="cd01434">
    <property type="entry name" value="EFG_mtEFG1_IV"/>
    <property type="match status" value="1"/>
</dbReference>
<sequence length="692" mass="74425">MAAISANGGSPSGVRGKGPRCVAIVGPFQSGKTSLFESILERCGAVSRAGSVKTRNSVGDASAEARAHQMSTEPNVATVSFLGERFTFIDCPGSVEFLHEMRHVLTAVDAAVVVCEADDRKAPALELVLRELEEADIPRFLFLNKIDTATRRVRETLALLQRASRTPLLLRQIPIWRNGIAVGFIDLALERAFVYREHAPSEVVPLAAEEVERERDARFSMLEKLADYDDTLMEDLLGDIEPPRDLIFDDLARELRERHVVPVLIGAAERGNGVTRLLKALRHEAPGLDATRGRIGVVDSGAPLGLVMKTWHSGQGGKLSLARVLRGRLSEGDTVTSSAGIEARIGGVLELKGPEQLRQPVAEEGEVAAFSRLEGVRTGDAIAAGKVRPDAISAVVPPEPVHALAVTVKERKDDVRLAAALARLIEEDTGLSLQHLSEFSEMRLSGQGEMHLRVALERLSGRYGVAVESAATEIGYRESIRGKASARGRHRKQSGGHGQFGDVVLEIAPLPRGEGIRFVDKITGGVVPRQYISSVEAGVRDFCQRGPLGFPLVDIEVTLTDGSYHTVDSSDMAFRQAARIAMSEACPQAKPVLLEPILAVEIVIPSDAMSRASALVSARRGQILGYDARPGWRGWDQINAQVPEAEMGGLIVELRSATSGVGSFSARFDHLSELAGKPADAVVAAQAMAQAR</sequence>
<evidence type="ECO:0000256" key="6">
    <source>
        <dbReference type="ARBA" id="ARBA00024731"/>
    </source>
</evidence>
<dbReference type="Gene3D" id="3.30.70.870">
    <property type="entry name" value="Elongation Factor G (Translational Gtpase), domain 3"/>
    <property type="match status" value="1"/>
</dbReference>
<dbReference type="InterPro" id="IPR005517">
    <property type="entry name" value="Transl_elong_EFG/EF2_IV"/>
</dbReference>
<gene>
    <name evidence="8" type="ORF">RKE40_02820</name>
</gene>
<dbReference type="Pfam" id="PF00679">
    <property type="entry name" value="EFG_C"/>
    <property type="match status" value="1"/>
</dbReference>
<dbReference type="RefSeq" id="WP_316016731.1">
    <property type="nucleotide sequence ID" value="NZ_JAWDID010000003.1"/>
</dbReference>
<dbReference type="PANTHER" id="PTHR43261:SF7">
    <property type="entry name" value="ELONGATION FACTOR G-LIKE PROTEIN"/>
    <property type="match status" value="1"/>
</dbReference>